<keyword evidence="2" id="KW-1185">Reference proteome</keyword>
<dbReference type="Proteomes" id="UP001362999">
    <property type="component" value="Unassembled WGS sequence"/>
</dbReference>
<accession>A0AAW0D1H3</accession>
<protein>
    <submittedName>
        <fullName evidence="1">Uncharacterized protein</fullName>
    </submittedName>
</protein>
<reference evidence="1 2" key="1">
    <citation type="journal article" date="2024" name="J Genomics">
        <title>Draft genome sequencing and assembly of Favolaschia claudopus CIRM-BRFM 2984 isolated from oak limbs.</title>
        <authorList>
            <person name="Navarro D."/>
            <person name="Drula E."/>
            <person name="Chaduli D."/>
            <person name="Cazenave R."/>
            <person name="Ahrendt S."/>
            <person name="Wang J."/>
            <person name="Lipzen A."/>
            <person name="Daum C."/>
            <person name="Barry K."/>
            <person name="Grigoriev I.V."/>
            <person name="Favel A."/>
            <person name="Rosso M.N."/>
            <person name="Martin F."/>
        </authorList>
    </citation>
    <scope>NUCLEOTIDE SEQUENCE [LARGE SCALE GENOMIC DNA]</scope>
    <source>
        <strain evidence="1 2">CIRM-BRFM 2984</strain>
    </source>
</reference>
<proteinExistence type="predicted"/>
<evidence type="ECO:0000313" key="2">
    <source>
        <dbReference type="Proteomes" id="UP001362999"/>
    </source>
</evidence>
<name>A0AAW0D1H3_9AGAR</name>
<gene>
    <name evidence="1" type="ORF">R3P38DRAFT_2765147</name>
</gene>
<organism evidence="1 2">
    <name type="scientific">Favolaschia claudopus</name>
    <dbReference type="NCBI Taxonomy" id="2862362"/>
    <lineage>
        <taxon>Eukaryota</taxon>
        <taxon>Fungi</taxon>
        <taxon>Dikarya</taxon>
        <taxon>Basidiomycota</taxon>
        <taxon>Agaricomycotina</taxon>
        <taxon>Agaricomycetes</taxon>
        <taxon>Agaricomycetidae</taxon>
        <taxon>Agaricales</taxon>
        <taxon>Marasmiineae</taxon>
        <taxon>Mycenaceae</taxon>
        <taxon>Favolaschia</taxon>
    </lineage>
</organism>
<evidence type="ECO:0000313" key="1">
    <source>
        <dbReference type="EMBL" id="KAK7046290.1"/>
    </source>
</evidence>
<sequence>MSSSTQASVSSEVSAAVRPLNALYYSLNGAYEVPVPTVFLTSPSAFSFPNLEHLLLSSRTPGSIRTVRGAVEHSTESGEIMTTRFVCFFENHPNLPFNTTLNIQGAILVMRAAADGVTLINMDSSELWLADMVAEKSVPAVRWYQLGQGPRVNSFVIAAHAQMSRQKLGACGEKVATRRRPGRSLIFKSICDIQMPTSDIDLANQVAEELAQSHAGAHSSLHHHRVQVDYVFRMKLRKLEE</sequence>
<dbReference type="AlphaFoldDB" id="A0AAW0D1H3"/>
<comment type="caution">
    <text evidence="1">The sequence shown here is derived from an EMBL/GenBank/DDBJ whole genome shotgun (WGS) entry which is preliminary data.</text>
</comment>
<dbReference type="EMBL" id="JAWWNJ010000010">
    <property type="protein sequence ID" value="KAK7046290.1"/>
    <property type="molecule type" value="Genomic_DNA"/>
</dbReference>